<dbReference type="GO" id="GO:0005737">
    <property type="term" value="C:cytoplasm"/>
    <property type="evidence" value="ECO:0007669"/>
    <property type="project" value="TreeGrafter"/>
</dbReference>
<dbReference type="PANTHER" id="PTHR34441:SF1">
    <property type="entry name" value="MOTILE SPERM DOMAIN-CONTAINING 1"/>
    <property type="match status" value="1"/>
</dbReference>
<keyword evidence="2" id="KW-0812">Transmembrane</keyword>
<dbReference type="PANTHER" id="PTHR34441">
    <property type="entry name" value="MOTILE SPERM DOMAIN-CONTAINING PROTEIN 1"/>
    <property type="match status" value="1"/>
</dbReference>
<dbReference type="GO" id="GO:0016020">
    <property type="term" value="C:membrane"/>
    <property type="evidence" value="ECO:0007669"/>
    <property type="project" value="UniProtKB-SubCell"/>
</dbReference>
<feature type="domain" description="MSP" evidence="6">
    <location>
        <begin position="33"/>
        <end position="119"/>
    </location>
</feature>
<organism evidence="7 8">
    <name type="scientific">Ditylenchus dipsaci</name>
    <dbReference type="NCBI Taxonomy" id="166011"/>
    <lineage>
        <taxon>Eukaryota</taxon>
        <taxon>Metazoa</taxon>
        <taxon>Ecdysozoa</taxon>
        <taxon>Nematoda</taxon>
        <taxon>Chromadorea</taxon>
        <taxon>Rhabditida</taxon>
        <taxon>Tylenchina</taxon>
        <taxon>Tylenchomorpha</taxon>
        <taxon>Sphaerularioidea</taxon>
        <taxon>Anguinidae</taxon>
        <taxon>Anguininae</taxon>
        <taxon>Ditylenchus</taxon>
    </lineage>
</organism>
<reference evidence="8" key="1">
    <citation type="submission" date="2022-11" db="UniProtKB">
        <authorList>
            <consortium name="WormBaseParasite"/>
        </authorList>
    </citation>
    <scope>IDENTIFICATION</scope>
</reference>
<proteinExistence type="predicted"/>
<accession>A0A915EP00</accession>
<keyword evidence="3" id="KW-1133">Transmembrane helix</keyword>
<dbReference type="SUPFAM" id="SSF49354">
    <property type="entry name" value="PapD-like"/>
    <property type="match status" value="1"/>
</dbReference>
<evidence type="ECO:0000256" key="3">
    <source>
        <dbReference type="ARBA" id="ARBA00022989"/>
    </source>
</evidence>
<evidence type="ECO:0000256" key="5">
    <source>
        <dbReference type="SAM" id="MobiDB-lite"/>
    </source>
</evidence>
<dbReference type="InterPro" id="IPR039283">
    <property type="entry name" value="MOSPD1/3"/>
</dbReference>
<dbReference type="WBParaSite" id="jg828">
    <property type="protein sequence ID" value="jg828"/>
    <property type="gene ID" value="jg828"/>
</dbReference>
<evidence type="ECO:0000313" key="7">
    <source>
        <dbReference type="Proteomes" id="UP000887574"/>
    </source>
</evidence>
<sequence>MSYYSEDSPEDAGGDHYMTASSSSSSSAPLPVFLQPTDAVHFIVNKPVTHKQVLTVYNPYEFAIRFTVLSNNPSKYRVVEPRGFVRPKCYVDIMVRHLSPTLNAAAANSDCLRIEIYREGEQVSCGRKDVLLTVLATDPAASRHLDSEQFKAFPTAGSGATAARPRQQQQGTFGGGAPAPLVHNFYCSIQMTSNAALRLFQGVFGRQFGA</sequence>
<evidence type="ECO:0000256" key="4">
    <source>
        <dbReference type="ARBA" id="ARBA00023136"/>
    </source>
</evidence>
<dbReference type="InterPro" id="IPR008962">
    <property type="entry name" value="PapD-like_sf"/>
</dbReference>
<evidence type="ECO:0000313" key="8">
    <source>
        <dbReference type="WBParaSite" id="jg828"/>
    </source>
</evidence>
<keyword evidence="7" id="KW-1185">Reference proteome</keyword>
<evidence type="ECO:0000259" key="6">
    <source>
        <dbReference type="Pfam" id="PF00635"/>
    </source>
</evidence>
<comment type="subcellular location">
    <subcellularLocation>
        <location evidence="1">Membrane</location>
        <topology evidence="1">Multi-pass membrane protein</topology>
    </subcellularLocation>
</comment>
<evidence type="ECO:0000256" key="1">
    <source>
        <dbReference type="ARBA" id="ARBA00004141"/>
    </source>
</evidence>
<evidence type="ECO:0000256" key="2">
    <source>
        <dbReference type="ARBA" id="ARBA00022692"/>
    </source>
</evidence>
<dbReference type="InterPro" id="IPR000535">
    <property type="entry name" value="MSP_dom"/>
</dbReference>
<dbReference type="Gene3D" id="2.60.40.10">
    <property type="entry name" value="Immunoglobulins"/>
    <property type="match status" value="1"/>
</dbReference>
<name>A0A915EP00_9BILA</name>
<dbReference type="Proteomes" id="UP000887574">
    <property type="component" value="Unplaced"/>
</dbReference>
<keyword evidence="4" id="KW-0472">Membrane</keyword>
<dbReference type="Pfam" id="PF00635">
    <property type="entry name" value="Motile_Sperm"/>
    <property type="match status" value="1"/>
</dbReference>
<dbReference type="AlphaFoldDB" id="A0A915EP00"/>
<feature type="region of interest" description="Disordered" evidence="5">
    <location>
        <begin position="1"/>
        <end position="22"/>
    </location>
</feature>
<dbReference type="InterPro" id="IPR013783">
    <property type="entry name" value="Ig-like_fold"/>
</dbReference>
<protein>
    <submittedName>
        <fullName evidence="8">MSP domain-containing protein</fullName>
    </submittedName>
</protein>